<keyword evidence="4" id="KW-0456">Lyase</keyword>
<accession>A0A8S5V0T9</accession>
<sequence>MQIRKLFKVEGAHIVRNCSTNRCRKSIHGHSAIIEVFLTSDKLDNGGMIVDFSLIKKNIGQWIDSFDHCMLIWSKDKEEYKNDVKKWCDRWIELPVSPSAENLALYICYMINKMIEATEFNNGEGNVKCSKVIYHETATGYAEATINDFDLLPVDLSAAYSIGVLNDWSDELHDFFCYTKESGAKYFINPKVEKQC</sequence>
<dbReference type="Gene3D" id="3.30.479.10">
    <property type="entry name" value="6-pyruvoyl tetrahydropterin synthase/QueD"/>
    <property type="match status" value="1"/>
</dbReference>
<reference evidence="5" key="1">
    <citation type="journal article" date="2021" name="Proc. Natl. Acad. Sci. U.S.A.">
        <title>A Catalog of Tens of Thousands of Viruses from Human Metagenomes Reveals Hidden Associations with Chronic Diseases.</title>
        <authorList>
            <person name="Tisza M.J."/>
            <person name="Buck C.B."/>
        </authorList>
    </citation>
    <scope>NUCLEOTIDE SEQUENCE</scope>
    <source>
        <strain evidence="5">Ct3r22</strain>
    </source>
</reference>
<keyword evidence="3" id="KW-0862">Zinc</keyword>
<dbReference type="PANTHER" id="PTHR12589:SF7">
    <property type="entry name" value="6-PYRUVOYL TETRAHYDROBIOPTERIN SYNTHASE"/>
    <property type="match status" value="1"/>
</dbReference>
<comment type="cofactor">
    <cofactor evidence="1">
        <name>Zn(2+)</name>
        <dbReference type="ChEBI" id="CHEBI:29105"/>
    </cofactor>
</comment>
<dbReference type="SUPFAM" id="SSF55620">
    <property type="entry name" value="Tetrahydrobiopterin biosynthesis enzymes-like"/>
    <property type="match status" value="1"/>
</dbReference>
<proteinExistence type="predicted"/>
<dbReference type="GO" id="GO:0046872">
    <property type="term" value="F:metal ion binding"/>
    <property type="evidence" value="ECO:0007669"/>
    <property type="project" value="UniProtKB-KW"/>
</dbReference>
<protein>
    <submittedName>
        <fullName evidence="5">6-pyruvoyl tetrahydropterin synthase</fullName>
    </submittedName>
</protein>
<dbReference type="PANTHER" id="PTHR12589">
    <property type="entry name" value="PYRUVOYL TETRAHYDROBIOPTERIN SYNTHASE"/>
    <property type="match status" value="1"/>
</dbReference>
<evidence type="ECO:0000256" key="1">
    <source>
        <dbReference type="ARBA" id="ARBA00001947"/>
    </source>
</evidence>
<dbReference type="Pfam" id="PF01242">
    <property type="entry name" value="PTPS"/>
    <property type="match status" value="1"/>
</dbReference>
<dbReference type="GO" id="GO:0070497">
    <property type="term" value="F:6-carboxytetrahydropterin synthase activity"/>
    <property type="evidence" value="ECO:0007669"/>
    <property type="project" value="TreeGrafter"/>
</dbReference>
<organism evidence="5">
    <name type="scientific">Siphoviridae sp. ct3r22</name>
    <dbReference type="NCBI Taxonomy" id="2825325"/>
    <lineage>
        <taxon>Viruses</taxon>
        <taxon>Duplodnaviria</taxon>
        <taxon>Heunggongvirae</taxon>
        <taxon>Uroviricota</taxon>
        <taxon>Caudoviricetes</taxon>
    </lineage>
</organism>
<name>A0A8S5V0T9_9CAUD</name>
<evidence type="ECO:0000256" key="2">
    <source>
        <dbReference type="ARBA" id="ARBA00022723"/>
    </source>
</evidence>
<evidence type="ECO:0000256" key="4">
    <source>
        <dbReference type="ARBA" id="ARBA00023239"/>
    </source>
</evidence>
<dbReference type="InterPro" id="IPR007115">
    <property type="entry name" value="6-PTP_synth/QueD"/>
</dbReference>
<dbReference type="InterPro" id="IPR038418">
    <property type="entry name" value="6-PTP_synth/QueD_sf"/>
</dbReference>
<dbReference type="EMBL" id="BK016180">
    <property type="protein sequence ID" value="DAG00350.1"/>
    <property type="molecule type" value="Genomic_DNA"/>
</dbReference>
<keyword evidence="2" id="KW-0479">Metal-binding</keyword>
<evidence type="ECO:0000256" key="3">
    <source>
        <dbReference type="ARBA" id="ARBA00022833"/>
    </source>
</evidence>
<evidence type="ECO:0000313" key="5">
    <source>
        <dbReference type="EMBL" id="DAG00350.1"/>
    </source>
</evidence>